<dbReference type="InterPro" id="IPR026906">
    <property type="entry name" value="LRR_5"/>
</dbReference>
<feature type="chain" id="PRO_5038759768" evidence="3">
    <location>
        <begin position="23"/>
        <end position="1101"/>
    </location>
</feature>
<evidence type="ECO:0000313" key="5">
    <source>
        <dbReference type="Proteomes" id="UP000823613"/>
    </source>
</evidence>
<reference evidence="4" key="1">
    <citation type="submission" date="2020-10" db="EMBL/GenBank/DDBJ databases">
        <authorList>
            <person name="Gilroy R."/>
        </authorList>
    </citation>
    <scope>NUCLEOTIDE SEQUENCE</scope>
    <source>
        <strain evidence="4">11159</strain>
    </source>
</reference>
<dbReference type="AlphaFoldDB" id="A0A9D9DJ82"/>
<organism evidence="4 5">
    <name type="scientific">Candidatus Onthovivens merdipullorum</name>
    <dbReference type="NCBI Taxonomy" id="2840889"/>
    <lineage>
        <taxon>Bacteria</taxon>
        <taxon>Bacillati</taxon>
        <taxon>Bacillota</taxon>
        <taxon>Bacilli</taxon>
        <taxon>Bacillales</taxon>
        <taxon>Candidatus Onthovivens</taxon>
    </lineage>
</organism>
<dbReference type="PROSITE" id="PS51257">
    <property type="entry name" value="PROKAR_LIPOPROTEIN"/>
    <property type="match status" value="1"/>
</dbReference>
<comment type="subcellular location">
    <subcellularLocation>
        <location evidence="1">Cell envelope</location>
    </subcellularLocation>
</comment>
<reference evidence="4" key="2">
    <citation type="journal article" date="2021" name="PeerJ">
        <title>Extensive microbial diversity within the chicken gut microbiome revealed by metagenomics and culture.</title>
        <authorList>
            <person name="Gilroy R."/>
            <person name="Ravi A."/>
            <person name="Getino M."/>
            <person name="Pursley I."/>
            <person name="Horton D.L."/>
            <person name="Alikhan N.F."/>
            <person name="Baker D."/>
            <person name="Gharbi K."/>
            <person name="Hall N."/>
            <person name="Watson M."/>
            <person name="Adriaenssens E.M."/>
            <person name="Foster-Nyarko E."/>
            <person name="Jarju S."/>
            <person name="Secka A."/>
            <person name="Antonio M."/>
            <person name="Oren A."/>
            <person name="Chaudhuri R.R."/>
            <person name="La Ragione R."/>
            <person name="Hildebrand F."/>
            <person name="Pallen M.J."/>
        </authorList>
    </citation>
    <scope>NUCLEOTIDE SEQUENCE</scope>
    <source>
        <strain evidence="4">11159</strain>
    </source>
</reference>
<dbReference type="PANTHER" id="PTHR45661">
    <property type="entry name" value="SURFACE ANTIGEN"/>
    <property type="match status" value="1"/>
</dbReference>
<name>A0A9D9DJ82_9BACL</name>
<dbReference type="InterPro" id="IPR013378">
    <property type="entry name" value="InlB-like_B-rpt"/>
</dbReference>
<dbReference type="InterPro" id="IPR032675">
    <property type="entry name" value="LRR_dom_sf"/>
</dbReference>
<evidence type="ECO:0000256" key="1">
    <source>
        <dbReference type="ARBA" id="ARBA00004196"/>
    </source>
</evidence>
<dbReference type="GO" id="GO:0030313">
    <property type="term" value="C:cell envelope"/>
    <property type="evidence" value="ECO:0007669"/>
    <property type="project" value="UniProtKB-SubCell"/>
</dbReference>
<gene>
    <name evidence="4" type="ORF">IAC58_03985</name>
</gene>
<accession>A0A9D9DJ82</accession>
<dbReference type="Gene3D" id="3.80.10.10">
    <property type="entry name" value="Ribonuclease Inhibitor"/>
    <property type="match status" value="4"/>
</dbReference>
<dbReference type="Gene3D" id="2.60.40.4270">
    <property type="entry name" value="Listeria-Bacteroides repeat domain"/>
    <property type="match status" value="1"/>
</dbReference>
<evidence type="ECO:0000313" key="4">
    <source>
        <dbReference type="EMBL" id="MBO8427695.1"/>
    </source>
</evidence>
<dbReference type="PANTHER" id="PTHR45661:SF3">
    <property type="entry name" value="IG-LIKE DOMAIN-CONTAINING PROTEIN"/>
    <property type="match status" value="1"/>
</dbReference>
<feature type="region of interest" description="Disordered" evidence="2">
    <location>
        <begin position="32"/>
        <end position="51"/>
    </location>
</feature>
<protein>
    <submittedName>
        <fullName evidence="4">Leucine-rich repeat protein</fullName>
    </submittedName>
</protein>
<dbReference type="Pfam" id="PF09479">
    <property type="entry name" value="Flg_new"/>
    <property type="match status" value="2"/>
</dbReference>
<keyword evidence="3" id="KW-0732">Signal</keyword>
<dbReference type="InterPro" id="IPR042229">
    <property type="entry name" value="Listeria/Bacterioides_rpt_sf"/>
</dbReference>
<dbReference type="Gene3D" id="3.40.50.12480">
    <property type="match status" value="1"/>
</dbReference>
<sequence>MKKKKFLSILMFSALCGGLLLSSCGDDSEQTITGPQNYQGEGAPNDSLGADGSTYLDTLTGDTYTKVNGKWVLDEETEDYIEVSGIPSDTIGNDGDQALDITTGDLYEKQNGKWVLIKEGDLIQKHTVTFDPDGGVWEDGSVLPKTVEVRHGYLLTQPIAPKKQNANFKGWFLPDGSQWSFYSNTVLMDLTLTAKYTATEAQKLEITINPNNGEPSYTISDTFDGDNLDLPIPTYDGYDFLGWYVEGTEDRFTGVMRPEYNGVTLVARWAKAQFNFLFQVENDDTITITGLRNIDSVEIVIPSQVDGRTVARLSPSAFQNRIHLESVTLPSSLVEFTPKSFLGCRALKEILIEGTSSIIESRDGIIFSKGGAEILFVPPKNRTGTYTIPEDVTKIGSYAFYDQNSEGITNVEFNEGLTEIGDYAFYRNAFSSVTFPSTLKKIGVSAFSCISSGVIEIINFNEGLEEIGDSAFTGCWVKDTLTLPSTLKVLGEYAFANANAIEDVVIPKSLEVFGAGAFNGATGIMTVSVDPDNQYFVAVNDIVYTKDMTEVVYCPSGRRGDGSSYVTTLPSTIKKIRDRAFYMVDNCREFVLNDGLEEIGVEAFSQCYDLPSIVIPDSVTTIGKDAFSYCDNLSEVTIGKGVELIPEYCFSDNISLTSINIPGNVKRIDDSAFFGCNLSSITLNEGIEEIGDGAFYFYPVYDDEGWTVGAEVSSLKSLSLPNSLKTIGDRAFNGHTELNTLHIGSGLESFNINAFYDAKLTTITIDSANEHLVYTNNIIYSKDYSTLYYANENVIGDLVIDSRVKTIGTYAFDHNKITTVNLSNVETIGEGAFNNASLTSVHIPSSVRTILDGAFYSNSDEHYNNTLTSVTFDEGVKTIGTSAFGYCQAPTLDLPDSLEIIGESAFSMDSALTKLTFGSNLKEIGSNAFQNSQIEGVVTFPSSLEKIGSEVFYHINVSIPSKITDFVVESGNTHFTSENGMLLDIDKEIVYCYAAGNSQTSLTLPSTVKTLETYAFQKAVNLESLTLNEGLETIKEYALSRITNVKTLEVPSTVTYIENYAFSQMSITSTLKFNCTEEYAIKNFEQYYLSGCQATVTYLED</sequence>
<dbReference type="EMBL" id="JADIMY010000079">
    <property type="protein sequence ID" value="MBO8427695.1"/>
    <property type="molecule type" value="Genomic_DNA"/>
</dbReference>
<comment type="caution">
    <text evidence="4">The sequence shown here is derived from an EMBL/GenBank/DDBJ whole genome shotgun (WGS) entry which is preliminary data.</text>
</comment>
<dbReference type="SUPFAM" id="SSF52058">
    <property type="entry name" value="L domain-like"/>
    <property type="match status" value="2"/>
</dbReference>
<dbReference type="Pfam" id="PF13306">
    <property type="entry name" value="LRR_5"/>
    <property type="match status" value="7"/>
</dbReference>
<dbReference type="Proteomes" id="UP000823613">
    <property type="component" value="Unassembled WGS sequence"/>
</dbReference>
<feature type="signal peptide" evidence="3">
    <location>
        <begin position="1"/>
        <end position="22"/>
    </location>
</feature>
<dbReference type="InterPro" id="IPR053139">
    <property type="entry name" value="Surface_bspA-like"/>
</dbReference>
<evidence type="ECO:0000256" key="3">
    <source>
        <dbReference type="SAM" id="SignalP"/>
    </source>
</evidence>
<evidence type="ECO:0000256" key="2">
    <source>
        <dbReference type="SAM" id="MobiDB-lite"/>
    </source>
</evidence>
<proteinExistence type="predicted"/>